<dbReference type="SUPFAM" id="SSF53383">
    <property type="entry name" value="PLP-dependent transferases"/>
    <property type="match status" value="1"/>
</dbReference>
<dbReference type="InterPro" id="IPR015421">
    <property type="entry name" value="PyrdxlP-dep_Trfase_major"/>
</dbReference>
<dbReference type="PIRSF" id="PIRSF038940">
    <property type="entry name" value="Low_specificity_LTA"/>
    <property type="match status" value="1"/>
</dbReference>
<feature type="domain" description="Aromatic amino acid beta-eliminating lyase/threonine aldolase" evidence="5">
    <location>
        <begin position="12"/>
        <end position="299"/>
    </location>
</feature>
<evidence type="ECO:0000256" key="2">
    <source>
        <dbReference type="ARBA" id="ARBA00006966"/>
    </source>
</evidence>
<dbReference type="InterPro" id="IPR001597">
    <property type="entry name" value="ArAA_b-elim_lyase/Thr_aldolase"/>
</dbReference>
<dbReference type="Gene3D" id="3.90.1150.10">
    <property type="entry name" value="Aspartate Aminotransferase, domain 1"/>
    <property type="match status" value="1"/>
</dbReference>
<dbReference type="eggNOG" id="COG2008">
    <property type="taxonomic scope" value="Bacteria"/>
</dbReference>
<dbReference type="GO" id="GO:0008732">
    <property type="term" value="F:L-allo-threonine aldolase activity"/>
    <property type="evidence" value="ECO:0007669"/>
    <property type="project" value="RHEA"/>
</dbReference>
<dbReference type="InParanoid" id="B4D7K9"/>
<dbReference type="FunCoup" id="B4D7K9">
    <property type="interactions" value="430"/>
</dbReference>
<dbReference type="GO" id="GO:0006567">
    <property type="term" value="P:L-threonine catabolic process"/>
    <property type="evidence" value="ECO:0007669"/>
    <property type="project" value="UniProtKB-UniRule"/>
</dbReference>
<gene>
    <name evidence="6" type="ORF">CfE428DRAFT_4924</name>
</gene>
<sequence>MNPPASAPQRHFASDNFAGICPAAWAAMEAANADHAPAYGEDRWTAEATQLIRDIFETDCDVFFLFTGTSANSLAVAATCAPFESALCSEHAHLIVDECNATGFFTHGVALEPLQTVHGKVAYQEVERAARLRTDIHHSRARLISITQSTELGTLYSVEEVAAIGSAADQLNLRFHMDGARFANAVAALGVPPRAITWEAGIDVLSFGGAKNGLACGEALVFFDRHLARDFAYRRKQSGQLASKMRFLAAPWIGLLHDEVWLRNARHANTMAADLEHGLRSLPGVEIAHPREANAVFAKLPAKITAGLHERGWQFYADFGPASAARLMCSWDTRREDVAAFLSDAAEVAK</sequence>
<dbReference type="RefSeq" id="WP_006982245.1">
    <property type="nucleotide sequence ID" value="NZ_ABVL01000018.1"/>
</dbReference>
<evidence type="ECO:0000256" key="4">
    <source>
        <dbReference type="PIRNR" id="PIRNR038940"/>
    </source>
</evidence>
<dbReference type="AlphaFoldDB" id="B4D7K9"/>
<evidence type="ECO:0000256" key="1">
    <source>
        <dbReference type="ARBA" id="ARBA00001933"/>
    </source>
</evidence>
<dbReference type="InterPro" id="IPR015424">
    <property type="entry name" value="PyrdxlP-dep_Trfase"/>
</dbReference>
<comment type="catalytic activity">
    <reaction evidence="4">
        <text>L-threonine = acetaldehyde + glycine</text>
        <dbReference type="Rhea" id="RHEA:19625"/>
        <dbReference type="ChEBI" id="CHEBI:15343"/>
        <dbReference type="ChEBI" id="CHEBI:57305"/>
        <dbReference type="ChEBI" id="CHEBI:57926"/>
        <dbReference type="EC" id="4.1.2.48"/>
    </reaction>
</comment>
<keyword evidence="3 4" id="KW-0663">Pyridoxal phosphate</keyword>
<reference evidence="6 7" key="1">
    <citation type="journal article" date="2011" name="J. Bacteriol.">
        <title>Genome sequence of Chthoniobacter flavus Ellin428, an aerobic heterotrophic soil bacterium.</title>
        <authorList>
            <person name="Kant R."/>
            <person name="van Passel M.W."/>
            <person name="Palva A."/>
            <person name="Lucas S."/>
            <person name="Lapidus A."/>
            <person name="Glavina Del Rio T."/>
            <person name="Dalin E."/>
            <person name="Tice H."/>
            <person name="Bruce D."/>
            <person name="Goodwin L."/>
            <person name="Pitluck S."/>
            <person name="Larimer F.W."/>
            <person name="Land M.L."/>
            <person name="Hauser L."/>
            <person name="Sangwan P."/>
            <person name="de Vos W.M."/>
            <person name="Janssen P.H."/>
            <person name="Smidt H."/>
        </authorList>
    </citation>
    <scope>NUCLEOTIDE SEQUENCE [LARGE SCALE GENOMIC DNA]</scope>
    <source>
        <strain evidence="6 7">Ellin428</strain>
    </source>
</reference>
<evidence type="ECO:0000313" key="7">
    <source>
        <dbReference type="Proteomes" id="UP000005824"/>
    </source>
</evidence>
<dbReference type="CDD" id="cd06502">
    <property type="entry name" value="TA_like"/>
    <property type="match status" value="1"/>
</dbReference>
<organism evidence="6 7">
    <name type="scientific">Chthoniobacter flavus Ellin428</name>
    <dbReference type="NCBI Taxonomy" id="497964"/>
    <lineage>
        <taxon>Bacteria</taxon>
        <taxon>Pseudomonadati</taxon>
        <taxon>Verrucomicrobiota</taxon>
        <taxon>Spartobacteria</taxon>
        <taxon>Chthoniobacterales</taxon>
        <taxon>Chthoniobacteraceae</taxon>
        <taxon>Chthoniobacter</taxon>
    </lineage>
</organism>
<dbReference type="STRING" id="497964.CfE428DRAFT_4924"/>
<accession>B4D7K9</accession>
<comment type="function">
    <text evidence="4">Catalyzes the cleavage of L-allo-threonine and L-threonine to glycine and acetaldehyde.</text>
</comment>
<dbReference type="InterPro" id="IPR026273">
    <property type="entry name" value="Low_specificity_L-TA_bact"/>
</dbReference>
<name>B4D7K9_9BACT</name>
<dbReference type="Proteomes" id="UP000005824">
    <property type="component" value="Unassembled WGS sequence"/>
</dbReference>
<comment type="caution">
    <text evidence="6">The sequence shown here is derived from an EMBL/GenBank/DDBJ whole genome shotgun (WGS) entry which is preliminary data.</text>
</comment>
<dbReference type="PANTHER" id="PTHR48097:SF5">
    <property type="entry name" value="LOW SPECIFICITY L-THREONINE ALDOLASE"/>
    <property type="match status" value="1"/>
</dbReference>
<comment type="catalytic activity">
    <reaction evidence="4">
        <text>L-allo-threonine = acetaldehyde + glycine</text>
        <dbReference type="Rhea" id="RHEA:26209"/>
        <dbReference type="ChEBI" id="CHEBI:15343"/>
        <dbReference type="ChEBI" id="CHEBI:57305"/>
        <dbReference type="ChEBI" id="CHEBI:58585"/>
        <dbReference type="EC" id="4.1.2.48"/>
    </reaction>
</comment>
<keyword evidence="7" id="KW-1185">Reference proteome</keyword>
<dbReference type="EMBL" id="ABVL01000018">
    <property type="protein sequence ID" value="EDY17626.1"/>
    <property type="molecule type" value="Genomic_DNA"/>
</dbReference>
<protein>
    <recommendedName>
        <fullName evidence="4">L-threonine aldolase</fullName>
        <ecNumber evidence="4">4.1.2.48</ecNumber>
    </recommendedName>
</protein>
<dbReference type="InterPro" id="IPR015422">
    <property type="entry name" value="PyrdxlP-dep_Trfase_small"/>
</dbReference>
<dbReference type="Gene3D" id="3.40.640.10">
    <property type="entry name" value="Type I PLP-dependent aspartate aminotransferase-like (Major domain)"/>
    <property type="match status" value="1"/>
</dbReference>
<comment type="similarity">
    <text evidence="2 4">Belongs to the threonine aldolase family.</text>
</comment>
<evidence type="ECO:0000256" key="3">
    <source>
        <dbReference type="ARBA" id="ARBA00022898"/>
    </source>
</evidence>
<dbReference type="Pfam" id="PF01212">
    <property type="entry name" value="Beta_elim_lyase"/>
    <property type="match status" value="1"/>
</dbReference>
<dbReference type="PANTHER" id="PTHR48097">
    <property type="entry name" value="L-THREONINE ALDOLASE-RELATED"/>
    <property type="match status" value="1"/>
</dbReference>
<comment type="cofactor">
    <cofactor evidence="1 4">
        <name>pyridoxal 5'-phosphate</name>
        <dbReference type="ChEBI" id="CHEBI:597326"/>
    </cofactor>
</comment>
<proteinExistence type="inferred from homology"/>
<keyword evidence="4 6" id="KW-0456">Lyase</keyword>
<evidence type="ECO:0000313" key="6">
    <source>
        <dbReference type="EMBL" id="EDY17626.1"/>
    </source>
</evidence>
<dbReference type="EC" id="4.1.2.48" evidence="4"/>
<evidence type="ECO:0000259" key="5">
    <source>
        <dbReference type="Pfam" id="PF01212"/>
    </source>
</evidence>